<name>A0A0E9RB89_ANGAN</name>
<evidence type="ECO:0000313" key="2">
    <source>
        <dbReference type="EMBL" id="JAH26354.1"/>
    </source>
</evidence>
<organism evidence="2">
    <name type="scientific">Anguilla anguilla</name>
    <name type="common">European freshwater eel</name>
    <name type="synonym">Muraena anguilla</name>
    <dbReference type="NCBI Taxonomy" id="7936"/>
    <lineage>
        <taxon>Eukaryota</taxon>
        <taxon>Metazoa</taxon>
        <taxon>Chordata</taxon>
        <taxon>Craniata</taxon>
        <taxon>Vertebrata</taxon>
        <taxon>Euteleostomi</taxon>
        <taxon>Actinopterygii</taxon>
        <taxon>Neopterygii</taxon>
        <taxon>Teleostei</taxon>
        <taxon>Anguilliformes</taxon>
        <taxon>Anguillidae</taxon>
        <taxon>Anguilla</taxon>
    </lineage>
</organism>
<protein>
    <submittedName>
        <fullName evidence="2">Uncharacterized protein</fullName>
    </submittedName>
</protein>
<accession>A0A0E9RB89</accession>
<dbReference type="AlphaFoldDB" id="A0A0E9RB89"/>
<evidence type="ECO:0000256" key="1">
    <source>
        <dbReference type="SAM" id="MobiDB-lite"/>
    </source>
</evidence>
<proteinExistence type="predicted"/>
<sequence length="60" mass="6606">MTSDEKLHPHNGKGVVEDDKSQSQTGHPGEQLKHGVQDIAVSLLDFEKPQQLKGRSTTIK</sequence>
<feature type="region of interest" description="Disordered" evidence="1">
    <location>
        <begin position="1"/>
        <end position="36"/>
    </location>
</feature>
<reference evidence="2" key="2">
    <citation type="journal article" date="2015" name="Fish Shellfish Immunol.">
        <title>Early steps in the European eel (Anguilla anguilla)-Vibrio vulnificus interaction in the gills: Role of the RtxA13 toxin.</title>
        <authorList>
            <person name="Callol A."/>
            <person name="Pajuelo D."/>
            <person name="Ebbesson L."/>
            <person name="Teles M."/>
            <person name="MacKenzie S."/>
            <person name="Amaro C."/>
        </authorList>
    </citation>
    <scope>NUCLEOTIDE SEQUENCE</scope>
</reference>
<dbReference type="EMBL" id="GBXM01082223">
    <property type="protein sequence ID" value="JAH26354.1"/>
    <property type="molecule type" value="Transcribed_RNA"/>
</dbReference>
<reference evidence="2" key="1">
    <citation type="submission" date="2014-11" db="EMBL/GenBank/DDBJ databases">
        <authorList>
            <person name="Amaro Gonzalez C."/>
        </authorList>
    </citation>
    <scope>NUCLEOTIDE SEQUENCE</scope>
</reference>